<sequence>MTIKKGRSEMKRSLFPVIYGVISALIAFIAALFICWRNFKLSLPISVLVAGILAIGFFMLSYFRGHASSEIKRIAAKYQLSDQELAKITGLRPSDFPIYHDRLQLILPKRYWPQVLTALQKYEQEREQMKL</sequence>
<protein>
    <recommendedName>
        <fullName evidence="4">ABC transporter ATP-binding protein</fullName>
    </recommendedName>
</protein>
<evidence type="ECO:0000313" key="3">
    <source>
        <dbReference type="Proteomes" id="UP000051521"/>
    </source>
</evidence>
<gene>
    <name evidence="2" type="ORF">FC38_GL001338</name>
</gene>
<accession>A0ABR5PZ57</accession>
<dbReference type="EMBL" id="AYZO01000004">
    <property type="protein sequence ID" value="KRN14259.1"/>
    <property type="molecule type" value="Genomic_DNA"/>
</dbReference>
<dbReference type="Proteomes" id="UP000051521">
    <property type="component" value="Unassembled WGS sequence"/>
</dbReference>
<keyword evidence="1" id="KW-1133">Transmembrane helix</keyword>
<keyword evidence="1" id="KW-0812">Transmembrane</keyword>
<evidence type="ECO:0000313" key="2">
    <source>
        <dbReference type="EMBL" id="KRN14259.1"/>
    </source>
</evidence>
<evidence type="ECO:0000256" key="1">
    <source>
        <dbReference type="SAM" id="Phobius"/>
    </source>
</evidence>
<feature type="transmembrane region" description="Helical" evidence="1">
    <location>
        <begin position="45"/>
        <end position="63"/>
    </location>
</feature>
<name>A0ABR5PZ57_9LACO</name>
<reference evidence="2 3" key="1">
    <citation type="journal article" date="2015" name="Genome Announc.">
        <title>Expanding the biotechnology potential of lactobacilli through comparative genomics of 213 strains and associated genera.</title>
        <authorList>
            <person name="Sun Z."/>
            <person name="Harris H.M."/>
            <person name="McCann A."/>
            <person name="Guo C."/>
            <person name="Argimon S."/>
            <person name="Zhang W."/>
            <person name="Yang X."/>
            <person name="Jeffery I.B."/>
            <person name="Cooney J.C."/>
            <person name="Kagawa T.F."/>
            <person name="Liu W."/>
            <person name="Song Y."/>
            <person name="Salvetti E."/>
            <person name="Wrobel A."/>
            <person name="Rasinkangas P."/>
            <person name="Parkhill J."/>
            <person name="Rea M.C."/>
            <person name="O'Sullivan O."/>
            <person name="Ritari J."/>
            <person name="Douillard F.P."/>
            <person name="Paul Ross R."/>
            <person name="Yang R."/>
            <person name="Briner A.E."/>
            <person name="Felis G.E."/>
            <person name="de Vos W.M."/>
            <person name="Barrangou R."/>
            <person name="Klaenhammer T.R."/>
            <person name="Caufield P.W."/>
            <person name="Cui Y."/>
            <person name="Zhang H."/>
            <person name="O'Toole P.W."/>
        </authorList>
    </citation>
    <scope>NUCLEOTIDE SEQUENCE [LARGE SCALE GENOMIC DNA]</scope>
    <source>
        <strain evidence="2 3">DSM 23908</strain>
    </source>
</reference>
<proteinExistence type="predicted"/>
<evidence type="ECO:0008006" key="4">
    <source>
        <dbReference type="Google" id="ProtNLM"/>
    </source>
</evidence>
<organism evidence="2 3">
    <name type="scientific">Lactobacillus gigeriorum DSM 23908 = CRBIP 24.85</name>
    <dbReference type="NCBI Taxonomy" id="1423751"/>
    <lineage>
        <taxon>Bacteria</taxon>
        <taxon>Bacillati</taxon>
        <taxon>Bacillota</taxon>
        <taxon>Bacilli</taxon>
        <taxon>Lactobacillales</taxon>
        <taxon>Lactobacillaceae</taxon>
        <taxon>Lactobacillus</taxon>
    </lineage>
</organism>
<keyword evidence="1" id="KW-0472">Membrane</keyword>
<keyword evidence="3" id="KW-1185">Reference proteome</keyword>
<comment type="caution">
    <text evidence="2">The sequence shown here is derived from an EMBL/GenBank/DDBJ whole genome shotgun (WGS) entry which is preliminary data.</text>
</comment>
<feature type="transmembrane region" description="Helical" evidence="1">
    <location>
        <begin position="14"/>
        <end position="39"/>
    </location>
</feature>